<keyword evidence="3 5" id="KW-0732">Signal</keyword>
<dbReference type="HOGENOM" id="CLU_1068884_0_0_6"/>
<keyword evidence="8" id="KW-1185">Reference proteome</keyword>
<dbReference type="NCBIfam" id="NF033679">
    <property type="entry name" value="DNRLRE_dom"/>
    <property type="match status" value="1"/>
</dbReference>
<comment type="caution">
    <text evidence="7">The sequence shown here is derived from an EMBL/GenBank/DDBJ whole genome shotgun (WGS) entry which is preliminary data.</text>
</comment>
<keyword evidence="4" id="KW-1133">Transmembrane helix</keyword>
<dbReference type="EMBL" id="AAOF01000006">
    <property type="protein sequence ID" value="EAR21678.1"/>
    <property type="molecule type" value="Genomic_DNA"/>
</dbReference>
<organism evidence="7 8">
    <name type="scientific">Nitrococcus mobilis Nb-231</name>
    <dbReference type="NCBI Taxonomy" id="314278"/>
    <lineage>
        <taxon>Bacteria</taxon>
        <taxon>Pseudomonadati</taxon>
        <taxon>Pseudomonadota</taxon>
        <taxon>Gammaproteobacteria</taxon>
        <taxon>Chromatiales</taxon>
        <taxon>Ectothiorhodospiraceae</taxon>
        <taxon>Nitrococcus</taxon>
    </lineage>
</organism>
<dbReference type="GO" id="GO:0005576">
    <property type="term" value="C:extracellular region"/>
    <property type="evidence" value="ECO:0007669"/>
    <property type="project" value="UniProtKB-SubCell"/>
</dbReference>
<feature type="domain" description="Carbohydrate-binding module family 96" evidence="6">
    <location>
        <begin position="22"/>
        <end position="170"/>
    </location>
</feature>
<keyword evidence="4" id="KW-0812">Transmembrane</keyword>
<accession>A4BR56</accession>
<keyword evidence="2" id="KW-0964">Secreted</keyword>
<evidence type="ECO:0000256" key="2">
    <source>
        <dbReference type="ARBA" id="ARBA00022525"/>
    </source>
</evidence>
<feature type="transmembrane region" description="Helical" evidence="4">
    <location>
        <begin position="231"/>
        <end position="252"/>
    </location>
</feature>
<name>A4BR56_9GAMM</name>
<dbReference type="InterPro" id="IPR055372">
    <property type="entry name" value="CBM96"/>
</dbReference>
<evidence type="ECO:0000256" key="5">
    <source>
        <dbReference type="SAM" id="SignalP"/>
    </source>
</evidence>
<evidence type="ECO:0000313" key="7">
    <source>
        <dbReference type="EMBL" id="EAR21678.1"/>
    </source>
</evidence>
<keyword evidence="4" id="KW-0472">Membrane</keyword>
<comment type="subcellular location">
    <subcellularLocation>
        <location evidence="1">Secreted</location>
    </subcellularLocation>
</comment>
<evidence type="ECO:0000256" key="4">
    <source>
        <dbReference type="SAM" id="Phobius"/>
    </source>
</evidence>
<dbReference type="Proteomes" id="UP000003374">
    <property type="component" value="Unassembled WGS sequence"/>
</dbReference>
<evidence type="ECO:0000313" key="8">
    <source>
        <dbReference type="Proteomes" id="UP000003374"/>
    </source>
</evidence>
<gene>
    <name evidence="7" type="ORF">NB231_03075</name>
</gene>
<feature type="signal peptide" evidence="5">
    <location>
        <begin position="1"/>
        <end position="16"/>
    </location>
</feature>
<evidence type="ECO:0000259" key="6">
    <source>
        <dbReference type="Pfam" id="PF24517"/>
    </source>
</evidence>
<proteinExistence type="predicted"/>
<reference evidence="7 8" key="1">
    <citation type="submission" date="2006-02" db="EMBL/GenBank/DDBJ databases">
        <authorList>
            <person name="Waterbury J."/>
            <person name="Ferriera S."/>
            <person name="Johnson J."/>
            <person name="Kravitz S."/>
            <person name="Halpern A."/>
            <person name="Remington K."/>
            <person name="Beeson K."/>
            <person name="Tran B."/>
            <person name="Rogers Y.-H."/>
            <person name="Friedman R."/>
            <person name="Venter J.C."/>
        </authorList>
    </citation>
    <scope>NUCLEOTIDE SEQUENCE [LARGE SCALE GENOMIC DNA]</scope>
    <source>
        <strain evidence="7 8">Nb-231</strain>
    </source>
</reference>
<dbReference type="RefSeq" id="WP_004999654.1">
    <property type="nucleotide sequence ID" value="NZ_CH672427.1"/>
</dbReference>
<feature type="chain" id="PRO_5002666703" description="Carbohydrate-binding module family 96 domain-containing protein" evidence="5">
    <location>
        <begin position="17"/>
        <end position="260"/>
    </location>
</feature>
<sequence length="260" mass="28310">MLLSAAVVMMPATALAVSTEIIPAQADVYVFEGNPDGNTASIALLQAGVGRGRKVGRIVAYIRFGLADIPKSSFFKKTRVTRATVSLFAQSTGLARADSHFLVSVARCSDSSWIEAKMAWSNRACPALEQAEDVVAIDGTELPQLFQWDVAQSVSKAVRSGGSRLTFVVSAFRIPKLTGGEREIIPEEQFGSKESVGFVRFWSRERAGFGRTGVPTLRVTYEREDTELARFMKTIVAIVSALGAFLGIWGSLRRFTHRQG</sequence>
<dbReference type="AlphaFoldDB" id="A4BR56"/>
<dbReference type="Pfam" id="PF24517">
    <property type="entry name" value="CBM96"/>
    <property type="match status" value="1"/>
</dbReference>
<protein>
    <recommendedName>
        <fullName evidence="6">Carbohydrate-binding module family 96 domain-containing protein</fullName>
    </recommendedName>
</protein>
<evidence type="ECO:0000256" key="1">
    <source>
        <dbReference type="ARBA" id="ARBA00004613"/>
    </source>
</evidence>
<evidence type="ECO:0000256" key="3">
    <source>
        <dbReference type="ARBA" id="ARBA00022729"/>
    </source>
</evidence>